<protein>
    <submittedName>
        <fullName evidence="2">Uncharacterized protein</fullName>
    </submittedName>
</protein>
<accession>A0A9P1DER2</accession>
<organism evidence="2">
    <name type="scientific">Cladocopium goreaui</name>
    <dbReference type="NCBI Taxonomy" id="2562237"/>
    <lineage>
        <taxon>Eukaryota</taxon>
        <taxon>Sar</taxon>
        <taxon>Alveolata</taxon>
        <taxon>Dinophyceae</taxon>
        <taxon>Suessiales</taxon>
        <taxon>Symbiodiniaceae</taxon>
        <taxon>Cladocopium</taxon>
    </lineage>
</organism>
<feature type="compositionally biased region" description="Low complexity" evidence="1">
    <location>
        <begin position="99"/>
        <end position="109"/>
    </location>
</feature>
<dbReference type="AlphaFoldDB" id="A0A9P1DER2"/>
<sequence>MAQGHHLLEGAIANASPEASQGIPTPTPTLAAGVDVSAAQLGGAAIAAAAHKVAPLSKVQAIFSERKDDLNLALDEMKDKVTSLMHGVPASHGHGGHGHAASAPHGRSAGNVKASVAASEFTEVREHACWLWSRLGVSLMTLEDRNVWLEDENKRLEQELEGLETQIREARQLLKSHGRVPPPLDTSEEAVGPQMDATGCQTPSQSMTSPSQRAAPGAPGASAHTLQPRSGHSTAGAKPGASG</sequence>
<reference evidence="2" key="1">
    <citation type="submission" date="2022-10" db="EMBL/GenBank/DDBJ databases">
        <authorList>
            <person name="Chen Y."/>
            <person name="Dougan E. K."/>
            <person name="Chan C."/>
            <person name="Rhodes N."/>
            <person name="Thang M."/>
        </authorList>
    </citation>
    <scope>NUCLEOTIDE SEQUENCE</scope>
</reference>
<name>A0A9P1DER2_9DINO</name>
<feature type="compositionally biased region" description="Polar residues" evidence="1">
    <location>
        <begin position="224"/>
        <end position="233"/>
    </location>
</feature>
<dbReference type="OrthoDB" id="424698at2759"/>
<dbReference type="EMBL" id="CAMXCT020004348">
    <property type="protein sequence ID" value="CAL1162053.1"/>
    <property type="molecule type" value="Genomic_DNA"/>
</dbReference>
<dbReference type="EMBL" id="CAMXCT030004348">
    <property type="protein sequence ID" value="CAL4795990.1"/>
    <property type="molecule type" value="Genomic_DNA"/>
</dbReference>
<proteinExistence type="predicted"/>
<evidence type="ECO:0000313" key="2">
    <source>
        <dbReference type="EMBL" id="CAI4008678.1"/>
    </source>
</evidence>
<feature type="region of interest" description="Disordered" evidence="1">
    <location>
        <begin position="86"/>
        <end position="109"/>
    </location>
</feature>
<evidence type="ECO:0000313" key="4">
    <source>
        <dbReference type="Proteomes" id="UP001152797"/>
    </source>
</evidence>
<feature type="region of interest" description="Disordered" evidence="1">
    <location>
        <begin position="175"/>
        <end position="243"/>
    </location>
</feature>
<dbReference type="Proteomes" id="UP001152797">
    <property type="component" value="Unassembled WGS sequence"/>
</dbReference>
<gene>
    <name evidence="2" type="ORF">C1SCF055_LOCUS34097</name>
</gene>
<evidence type="ECO:0000313" key="3">
    <source>
        <dbReference type="EMBL" id="CAL4795990.1"/>
    </source>
</evidence>
<keyword evidence="4" id="KW-1185">Reference proteome</keyword>
<evidence type="ECO:0000256" key="1">
    <source>
        <dbReference type="SAM" id="MobiDB-lite"/>
    </source>
</evidence>
<feature type="compositionally biased region" description="Low complexity" evidence="1">
    <location>
        <begin position="201"/>
        <end position="212"/>
    </location>
</feature>
<reference evidence="3 4" key="2">
    <citation type="submission" date="2024-05" db="EMBL/GenBank/DDBJ databases">
        <authorList>
            <person name="Chen Y."/>
            <person name="Shah S."/>
            <person name="Dougan E. K."/>
            <person name="Thang M."/>
            <person name="Chan C."/>
        </authorList>
    </citation>
    <scope>NUCLEOTIDE SEQUENCE [LARGE SCALE GENOMIC DNA]</scope>
</reference>
<dbReference type="EMBL" id="CAMXCT010004348">
    <property type="protein sequence ID" value="CAI4008678.1"/>
    <property type="molecule type" value="Genomic_DNA"/>
</dbReference>
<comment type="caution">
    <text evidence="2">The sequence shown here is derived from an EMBL/GenBank/DDBJ whole genome shotgun (WGS) entry which is preliminary data.</text>
</comment>